<comment type="caution">
    <text evidence="1">The sequence shown here is derived from an EMBL/GenBank/DDBJ whole genome shotgun (WGS) entry which is preliminary data.</text>
</comment>
<dbReference type="AlphaFoldDB" id="A0A412AZ78"/>
<accession>A0A412AZ78</accession>
<dbReference type="Proteomes" id="UP000284751">
    <property type="component" value="Unassembled WGS sequence"/>
</dbReference>
<reference evidence="1 2" key="1">
    <citation type="submission" date="2018-08" db="EMBL/GenBank/DDBJ databases">
        <title>A genome reference for cultivated species of the human gut microbiota.</title>
        <authorList>
            <person name="Zou Y."/>
            <person name="Xue W."/>
            <person name="Luo G."/>
        </authorList>
    </citation>
    <scope>NUCLEOTIDE SEQUENCE [LARGE SCALE GENOMIC DNA]</scope>
    <source>
        <strain evidence="1 2">AF28-26</strain>
    </source>
</reference>
<evidence type="ECO:0000313" key="1">
    <source>
        <dbReference type="EMBL" id="RGQ43097.1"/>
    </source>
</evidence>
<gene>
    <name evidence="1" type="ORF">DWY99_03660</name>
</gene>
<protein>
    <submittedName>
        <fullName evidence="1">Uncharacterized protein</fullName>
    </submittedName>
</protein>
<dbReference type="EMBL" id="QRTC01000008">
    <property type="protein sequence ID" value="RGQ43097.1"/>
    <property type="molecule type" value="Genomic_DNA"/>
</dbReference>
<proteinExistence type="predicted"/>
<sequence>MAVSFRQSYAIIQMYPTDSDFWNNFPAQMATKTVPDFIALTSERYLPYINDGPVIPPTQYVEDGTHHLLG</sequence>
<evidence type="ECO:0000313" key="2">
    <source>
        <dbReference type="Proteomes" id="UP000284751"/>
    </source>
</evidence>
<name>A0A412AZ78_9FIRM</name>
<organism evidence="1 2">
    <name type="scientific">[Clostridium] leptum</name>
    <dbReference type="NCBI Taxonomy" id="1535"/>
    <lineage>
        <taxon>Bacteria</taxon>
        <taxon>Bacillati</taxon>
        <taxon>Bacillota</taxon>
        <taxon>Clostridia</taxon>
        <taxon>Eubacteriales</taxon>
        <taxon>Oscillospiraceae</taxon>
        <taxon>Oscillospiraceae incertae sedis</taxon>
    </lineage>
</organism>